<feature type="domain" description="Swiss Army Knife 2H phosphoesterase" evidence="2">
    <location>
        <begin position="90"/>
        <end position="232"/>
    </location>
</feature>
<organism evidence="3 4">
    <name type="scientific">Coccomyxa viridis</name>
    <dbReference type="NCBI Taxonomy" id="1274662"/>
    <lineage>
        <taxon>Eukaryota</taxon>
        <taxon>Viridiplantae</taxon>
        <taxon>Chlorophyta</taxon>
        <taxon>core chlorophytes</taxon>
        <taxon>Trebouxiophyceae</taxon>
        <taxon>Trebouxiophyceae incertae sedis</taxon>
        <taxon>Coccomyxaceae</taxon>
        <taxon>Coccomyxa</taxon>
    </lineage>
</organism>
<evidence type="ECO:0000313" key="3">
    <source>
        <dbReference type="EMBL" id="CAK0785937.1"/>
    </source>
</evidence>
<evidence type="ECO:0000256" key="1">
    <source>
        <dbReference type="SAM" id="SignalP"/>
    </source>
</evidence>
<keyword evidence="1" id="KW-0732">Signal</keyword>
<reference evidence="3 4" key="1">
    <citation type="submission" date="2023-10" db="EMBL/GenBank/DDBJ databases">
        <authorList>
            <person name="Maclean D."/>
            <person name="Macfadyen A."/>
        </authorList>
    </citation>
    <scope>NUCLEOTIDE SEQUENCE [LARGE SCALE GENOMIC DNA]</scope>
</reference>
<dbReference type="Pfam" id="PF22547">
    <property type="entry name" value="2H-SAK"/>
    <property type="match status" value="1"/>
</dbReference>
<dbReference type="AlphaFoldDB" id="A0AAV1IIA0"/>
<keyword evidence="4" id="KW-1185">Reference proteome</keyword>
<feature type="chain" id="PRO_5043718309" description="Swiss Army Knife 2H phosphoesterase domain-containing protein" evidence="1">
    <location>
        <begin position="23"/>
        <end position="264"/>
    </location>
</feature>
<dbReference type="InterPro" id="IPR054498">
    <property type="entry name" value="2H-SAK"/>
</dbReference>
<feature type="signal peptide" evidence="1">
    <location>
        <begin position="1"/>
        <end position="22"/>
    </location>
</feature>
<accession>A0AAV1IIA0</accession>
<gene>
    <name evidence="3" type="ORF">CVIRNUC_009150</name>
</gene>
<comment type="caution">
    <text evidence="3">The sequence shown here is derived from an EMBL/GenBank/DDBJ whole genome shotgun (WGS) entry which is preliminary data.</text>
</comment>
<sequence>MASSSVLVCVLLALALAAVANASFTDSLFNTTKQVVDGVLNKGEKQDPRDVNDICHDVNYPPGFPRVPGQFSISSTVFNSSQIAFSPKPNYVQQTLDFSAVLPLFNAVNTYSTAQGVPLQNRGESHITVITPPEFANMQPYITIDQLNSLAADTIQKSEFCIVCLGRDTLNLPVGAATQALDTVYNAVVRAPDIVAYRQKVQDMFISAGGDGSHFDASHAFGPHITLGFTAASATKGLFAPTDLFIEQDIFKFEQSCVAPITLT</sequence>
<dbReference type="Proteomes" id="UP001314263">
    <property type="component" value="Unassembled WGS sequence"/>
</dbReference>
<name>A0AAV1IIA0_9CHLO</name>
<evidence type="ECO:0000259" key="2">
    <source>
        <dbReference type="Pfam" id="PF22547"/>
    </source>
</evidence>
<evidence type="ECO:0000313" key="4">
    <source>
        <dbReference type="Proteomes" id="UP001314263"/>
    </source>
</evidence>
<protein>
    <recommendedName>
        <fullName evidence="2">Swiss Army Knife 2H phosphoesterase domain-containing protein</fullName>
    </recommendedName>
</protein>
<proteinExistence type="predicted"/>
<dbReference type="EMBL" id="CAUYUE010000013">
    <property type="protein sequence ID" value="CAK0785937.1"/>
    <property type="molecule type" value="Genomic_DNA"/>
</dbReference>